<organism evidence="10 11">
    <name type="scientific">Peribacillus loiseleuriae</name>
    <dbReference type="NCBI Taxonomy" id="1679170"/>
    <lineage>
        <taxon>Bacteria</taxon>
        <taxon>Bacillati</taxon>
        <taxon>Bacillota</taxon>
        <taxon>Bacilli</taxon>
        <taxon>Bacillales</taxon>
        <taxon>Bacillaceae</taxon>
        <taxon>Peribacillus</taxon>
    </lineage>
</organism>
<dbReference type="CDD" id="cd04878">
    <property type="entry name" value="ACT_AHAS"/>
    <property type="match status" value="1"/>
</dbReference>
<accession>A0A0K9GY11</accession>
<comment type="catalytic activity">
    <reaction evidence="7 8">
        <text>2 pyruvate + H(+) = (2S)-2-acetolactate + CO2</text>
        <dbReference type="Rhea" id="RHEA:25249"/>
        <dbReference type="ChEBI" id="CHEBI:15361"/>
        <dbReference type="ChEBI" id="CHEBI:15378"/>
        <dbReference type="ChEBI" id="CHEBI:16526"/>
        <dbReference type="ChEBI" id="CHEBI:58476"/>
        <dbReference type="EC" id="2.2.1.6"/>
    </reaction>
</comment>
<dbReference type="GO" id="GO:0005829">
    <property type="term" value="C:cytosol"/>
    <property type="evidence" value="ECO:0007669"/>
    <property type="project" value="TreeGrafter"/>
</dbReference>
<comment type="pathway">
    <text evidence="2 8">Amino-acid biosynthesis; L-valine biosynthesis; L-valine from pyruvate: step 1/4.</text>
</comment>
<dbReference type="PANTHER" id="PTHR30239">
    <property type="entry name" value="ACETOLACTATE SYNTHASE SMALL SUBUNIT"/>
    <property type="match status" value="1"/>
</dbReference>
<comment type="subunit">
    <text evidence="4 8">Dimer of large and small chains.</text>
</comment>
<evidence type="ECO:0000256" key="7">
    <source>
        <dbReference type="ARBA" id="ARBA00048670"/>
    </source>
</evidence>
<comment type="function">
    <text evidence="8">Catalyzes the conversion of 2 pyruvate molecules into acetolactate in the first common step of the biosynthetic pathway of the branched-amino acids such as leucine, isoleucine, and valine.</text>
</comment>
<comment type="caution">
    <text evidence="10">The sequence shown here is derived from an EMBL/GenBank/DDBJ whole genome shotgun (WGS) entry which is preliminary data.</text>
</comment>
<dbReference type="Pfam" id="PF22629">
    <property type="entry name" value="ACT_AHAS_ss"/>
    <property type="match status" value="1"/>
</dbReference>
<evidence type="ECO:0000256" key="8">
    <source>
        <dbReference type="RuleBase" id="RU368092"/>
    </source>
</evidence>
<comment type="similarity">
    <text evidence="3 8">Belongs to the acetolactate synthase small subunit family.</text>
</comment>
<dbReference type="UniPathway" id="UPA00047">
    <property type="reaction ID" value="UER00055"/>
</dbReference>
<dbReference type="STRING" id="1679170.AC625_17695"/>
<dbReference type="SUPFAM" id="SSF55021">
    <property type="entry name" value="ACT-like"/>
    <property type="match status" value="2"/>
</dbReference>
<dbReference type="InterPro" id="IPR039557">
    <property type="entry name" value="AHAS_ACT"/>
</dbReference>
<dbReference type="AlphaFoldDB" id="A0A0K9GY11"/>
<keyword evidence="11" id="KW-1185">Reference proteome</keyword>
<dbReference type="Proteomes" id="UP000037146">
    <property type="component" value="Unassembled WGS sequence"/>
</dbReference>
<protein>
    <recommendedName>
        <fullName evidence="8">Acetolactate synthase small subunit</fullName>
        <shortName evidence="8">AHAS</shortName>
        <shortName evidence="8">ALS</shortName>
        <ecNumber evidence="8">2.2.1.6</ecNumber>
    </recommendedName>
    <alternativeName>
        <fullName evidence="8">Acetohydroxy-acid synthase small subunit</fullName>
    </alternativeName>
</protein>
<keyword evidence="5 8" id="KW-0028">Amino-acid biosynthesis</keyword>
<dbReference type="EMBL" id="LFZW01000001">
    <property type="protein sequence ID" value="KMY51142.1"/>
    <property type="molecule type" value="Genomic_DNA"/>
</dbReference>
<dbReference type="PROSITE" id="PS51671">
    <property type="entry name" value="ACT"/>
    <property type="match status" value="1"/>
</dbReference>
<dbReference type="EC" id="2.2.1.6" evidence="8"/>
<evidence type="ECO:0000256" key="3">
    <source>
        <dbReference type="ARBA" id="ARBA00006341"/>
    </source>
</evidence>
<dbReference type="RefSeq" id="WP_049682492.1">
    <property type="nucleotide sequence ID" value="NZ_JBIVOD010000001.1"/>
</dbReference>
<evidence type="ECO:0000256" key="1">
    <source>
        <dbReference type="ARBA" id="ARBA00004974"/>
    </source>
</evidence>
<dbReference type="GO" id="GO:0009099">
    <property type="term" value="P:L-valine biosynthetic process"/>
    <property type="evidence" value="ECO:0007669"/>
    <property type="project" value="UniProtKB-UniRule"/>
</dbReference>
<evidence type="ECO:0000313" key="10">
    <source>
        <dbReference type="EMBL" id="KMY51142.1"/>
    </source>
</evidence>
<keyword evidence="8" id="KW-0808">Transferase</keyword>
<dbReference type="InterPro" id="IPR045865">
    <property type="entry name" value="ACT-like_dom_sf"/>
</dbReference>
<evidence type="ECO:0000256" key="6">
    <source>
        <dbReference type="ARBA" id="ARBA00023304"/>
    </source>
</evidence>
<dbReference type="PANTHER" id="PTHR30239:SF0">
    <property type="entry name" value="ACETOLACTATE SYNTHASE SMALL SUBUNIT 1, CHLOROPLASTIC"/>
    <property type="match status" value="1"/>
</dbReference>
<dbReference type="InterPro" id="IPR027271">
    <property type="entry name" value="Acetolactate_synth/TF_NikR_C"/>
</dbReference>
<dbReference type="GO" id="GO:1990610">
    <property type="term" value="F:acetolactate synthase regulator activity"/>
    <property type="evidence" value="ECO:0007669"/>
    <property type="project" value="UniProtKB-UniRule"/>
</dbReference>
<dbReference type="GO" id="GO:0009097">
    <property type="term" value="P:isoleucine biosynthetic process"/>
    <property type="evidence" value="ECO:0007669"/>
    <property type="project" value="UniProtKB-UniRule"/>
</dbReference>
<dbReference type="FunFam" id="3.30.70.1150:FF:000001">
    <property type="entry name" value="Acetolactate synthase small subunit"/>
    <property type="match status" value="1"/>
</dbReference>
<evidence type="ECO:0000256" key="4">
    <source>
        <dbReference type="ARBA" id="ARBA00011744"/>
    </source>
</evidence>
<dbReference type="Gene3D" id="3.30.70.1150">
    <property type="entry name" value="ACT-like. Chain A, domain 2"/>
    <property type="match status" value="1"/>
</dbReference>
<evidence type="ECO:0000256" key="5">
    <source>
        <dbReference type="ARBA" id="ARBA00022605"/>
    </source>
</evidence>
<name>A0A0K9GY11_9BACI</name>
<comment type="pathway">
    <text evidence="1 8">Amino-acid biosynthesis; L-isoleucine biosynthesis; L-isoleucine from 2-oxobutanoate: step 1/4.</text>
</comment>
<keyword evidence="6 8" id="KW-0100">Branched-chain amino acid biosynthesis</keyword>
<dbReference type="UniPathway" id="UPA00049">
    <property type="reaction ID" value="UER00059"/>
</dbReference>
<gene>
    <name evidence="10" type="ORF">AC625_17695</name>
</gene>
<dbReference type="InterPro" id="IPR002912">
    <property type="entry name" value="ACT_dom"/>
</dbReference>
<evidence type="ECO:0000313" key="11">
    <source>
        <dbReference type="Proteomes" id="UP000037146"/>
    </source>
</evidence>
<dbReference type="OrthoDB" id="9787365at2"/>
<dbReference type="InterPro" id="IPR019455">
    <property type="entry name" value="Acetolactate_synth_ssu_C"/>
</dbReference>
<proteinExistence type="inferred from homology"/>
<dbReference type="PATRIC" id="fig|1679170.3.peg.4018"/>
<dbReference type="Pfam" id="PF10369">
    <property type="entry name" value="ALS_ss_C"/>
    <property type="match status" value="1"/>
</dbReference>
<dbReference type="GO" id="GO:0003984">
    <property type="term" value="F:acetolactate synthase activity"/>
    <property type="evidence" value="ECO:0007669"/>
    <property type="project" value="UniProtKB-UniRule"/>
</dbReference>
<evidence type="ECO:0000256" key="2">
    <source>
        <dbReference type="ARBA" id="ARBA00005025"/>
    </source>
</evidence>
<sequence>MKKGILTLTVNNRPGVLNRITNLFTKRNYNIESISVGQSEQENISRITVVVHVEDENVIEQMTKQLNKQIDVLKVTDISDQSIVARELALVKVLASSQTRTEIYSLIEPFRGSVIDVSKDSLTIQITGESDKVEAFIELLKPYGIKELARTGTAAFPRGTQKQSVVKSFTIV</sequence>
<dbReference type="Gene3D" id="3.30.70.260">
    <property type="match status" value="1"/>
</dbReference>
<evidence type="ECO:0000259" key="9">
    <source>
        <dbReference type="PROSITE" id="PS51671"/>
    </source>
</evidence>
<feature type="domain" description="ACT" evidence="9">
    <location>
        <begin position="5"/>
        <end position="80"/>
    </location>
</feature>
<dbReference type="InterPro" id="IPR054480">
    <property type="entry name" value="AHAS_small-like_ACT"/>
</dbReference>
<dbReference type="InterPro" id="IPR004789">
    <property type="entry name" value="Acetalactate_synth_ssu"/>
</dbReference>
<dbReference type="NCBIfam" id="TIGR00119">
    <property type="entry name" value="acolac_sm"/>
    <property type="match status" value="1"/>
</dbReference>
<reference evidence="11" key="1">
    <citation type="submission" date="2015-07" db="EMBL/GenBank/DDBJ databases">
        <title>Genome sequencing project for genomic taxonomy and phylogenomics of Bacillus-like bacteria.</title>
        <authorList>
            <person name="Liu B."/>
            <person name="Wang J."/>
            <person name="Zhu Y."/>
            <person name="Liu G."/>
            <person name="Chen Q."/>
            <person name="Chen Z."/>
            <person name="Lan J."/>
            <person name="Che J."/>
            <person name="Ge C."/>
            <person name="Shi H."/>
            <person name="Pan Z."/>
            <person name="Liu X."/>
        </authorList>
    </citation>
    <scope>NUCLEOTIDE SEQUENCE [LARGE SCALE GENOMIC DNA]</scope>
    <source>
        <strain evidence="11">FJAT-27997</strain>
    </source>
</reference>
<dbReference type="NCBIfam" id="NF008864">
    <property type="entry name" value="PRK11895.1"/>
    <property type="match status" value="1"/>
</dbReference>
<dbReference type="FunFam" id="3.30.70.260:FF:000001">
    <property type="entry name" value="Acetolactate synthase, small subunit"/>
    <property type="match status" value="1"/>
</dbReference>